<organism evidence="1 2">
    <name type="scientific">Mycena rosella</name>
    <name type="common">Pink bonnet</name>
    <name type="synonym">Agaricus rosellus</name>
    <dbReference type="NCBI Taxonomy" id="1033263"/>
    <lineage>
        <taxon>Eukaryota</taxon>
        <taxon>Fungi</taxon>
        <taxon>Dikarya</taxon>
        <taxon>Basidiomycota</taxon>
        <taxon>Agaricomycotina</taxon>
        <taxon>Agaricomycetes</taxon>
        <taxon>Agaricomycetidae</taxon>
        <taxon>Agaricales</taxon>
        <taxon>Marasmiineae</taxon>
        <taxon>Mycenaceae</taxon>
        <taxon>Mycena</taxon>
    </lineage>
</organism>
<evidence type="ECO:0000313" key="1">
    <source>
        <dbReference type="EMBL" id="KAJ7660623.1"/>
    </source>
</evidence>
<reference evidence="1" key="1">
    <citation type="submission" date="2023-03" db="EMBL/GenBank/DDBJ databases">
        <title>Massive genome expansion in bonnet fungi (Mycena s.s.) driven by repeated elements and novel gene families across ecological guilds.</title>
        <authorList>
            <consortium name="Lawrence Berkeley National Laboratory"/>
            <person name="Harder C.B."/>
            <person name="Miyauchi S."/>
            <person name="Viragh M."/>
            <person name="Kuo A."/>
            <person name="Thoen E."/>
            <person name="Andreopoulos B."/>
            <person name="Lu D."/>
            <person name="Skrede I."/>
            <person name="Drula E."/>
            <person name="Henrissat B."/>
            <person name="Morin E."/>
            <person name="Kohler A."/>
            <person name="Barry K."/>
            <person name="LaButti K."/>
            <person name="Morin E."/>
            <person name="Salamov A."/>
            <person name="Lipzen A."/>
            <person name="Mereny Z."/>
            <person name="Hegedus B."/>
            <person name="Baldrian P."/>
            <person name="Stursova M."/>
            <person name="Weitz H."/>
            <person name="Taylor A."/>
            <person name="Grigoriev I.V."/>
            <person name="Nagy L.G."/>
            <person name="Martin F."/>
            <person name="Kauserud H."/>
        </authorList>
    </citation>
    <scope>NUCLEOTIDE SEQUENCE</scope>
    <source>
        <strain evidence="1">CBHHK067</strain>
    </source>
</reference>
<dbReference type="EMBL" id="JARKIE010000256">
    <property type="protein sequence ID" value="KAJ7660623.1"/>
    <property type="molecule type" value="Genomic_DNA"/>
</dbReference>
<keyword evidence="2" id="KW-1185">Reference proteome</keyword>
<evidence type="ECO:0000313" key="2">
    <source>
        <dbReference type="Proteomes" id="UP001221757"/>
    </source>
</evidence>
<name>A0AAD7CRR0_MYCRO</name>
<protein>
    <submittedName>
        <fullName evidence="1">Uncharacterized protein</fullName>
    </submittedName>
</protein>
<accession>A0AAD7CRR0</accession>
<gene>
    <name evidence="1" type="ORF">B0H17DRAFT_1144874</name>
</gene>
<dbReference type="Proteomes" id="UP001221757">
    <property type="component" value="Unassembled WGS sequence"/>
</dbReference>
<dbReference type="AlphaFoldDB" id="A0AAD7CRR0"/>
<comment type="caution">
    <text evidence="1">The sequence shown here is derived from an EMBL/GenBank/DDBJ whole genome shotgun (WGS) entry which is preliminary data.</text>
</comment>
<sequence>MSERRVKLSMVSTIVEVPPVMIIRNLVRTGLRGIIYGDTFNGMDQYGFTTVLPPVDVEINIGVYGRNYAVPSSIFSISSLFDAVVTGGRSGGQATEKNLGGGMATPRVDRSVDGQGLGGSDFGVSVWASVSDPGVSIEICISSLTRNVHQYFVNGEMDRTDHGRVRILVRSDVGLGSLGFGS</sequence>
<proteinExistence type="predicted"/>